<protein>
    <submittedName>
        <fullName evidence="1">Uncharacterized protein</fullName>
    </submittedName>
</protein>
<gene>
    <name evidence="1" type="ORF">D3R26_12905</name>
</gene>
<dbReference type="AlphaFoldDB" id="A0A5T6TYL3"/>
<dbReference type="EMBL" id="AAGDJY010000008">
    <property type="protein sequence ID" value="EBM6859026.1"/>
    <property type="molecule type" value="Genomic_DNA"/>
</dbReference>
<organism evidence="1">
    <name type="scientific">Salmonella enterica</name>
    <name type="common">Salmonella choleraesuis</name>
    <dbReference type="NCBI Taxonomy" id="28901"/>
    <lineage>
        <taxon>Bacteria</taxon>
        <taxon>Pseudomonadati</taxon>
        <taxon>Pseudomonadota</taxon>
        <taxon>Gammaproteobacteria</taxon>
        <taxon>Enterobacterales</taxon>
        <taxon>Enterobacteriaceae</taxon>
        <taxon>Salmonella</taxon>
    </lineage>
</organism>
<reference evidence="1" key="1">
    <citation type="submission" date="2018-09" db="EMBL/GenBank/DDBJ databases">
        <authorList>
            <consortium name="PulseNet: The National Subtyping Network for Foodborne Disease Surveillance"/>
            <person name="Tarr C.L."/>
            <person name="Trees E."/>
            <person name="Katz L.S."/>
            <person name="Carleton-Romer H.A."/>
            <person name="Stroika S."/>
            <person name="Kucerova Z."/>
            <person name="Roache K.F."/>
            <person name="Sabol A.L."/>
            <person name="Besser J."/>
            <person name="Gerner-Smidt P."/>
        </authorList>
    </citation>
    <scope>NUCLEOTIDE SEQUENCE</scope>
    <source>
        <strain evidence="1">PNUSAS052668</strain>
    </source>
</reference>
<sequence length="65" mass="7161">MAQVVIDINDDGQSGIDFKLSITDIPDEKDVTDYIAQGIVAMGPQMMKQVLDMLGLSPEHQNKEL</sequence>
<accession>A0A5T6TYL3</accession>
<name>A0A5T6TYL3_SALER</name>
<comment type="caution">
    <text evidence="1">The sequence shown here is derived from an EMBL/GenBank/DDBJ whole genome shotgun (WGS) entry which is preliminary data.</text>
</comment>
<proteinExistence type="predicted"/>
<evidence type="ECO:0000313" key="1">
    <source>
        <dbReference type="EMBL" id="EBM6859026.1"/>
    </source>
</evidence>
<dbReference type="RefSeq" id="WP_070812888.1">
    <property type="nucleotide sequence ID" value="NZ_MLSY01000004.1"/>
</dbReference>